<organism evidence="1 2">
    <name type="scientific">Lacticaseibacillus paracasei subsp. paracasei</name>
    <dbReference type="NCBI Taxonomy" id="47714"/>
    <lineage>
        <taxon>Bacteria</taxon>
        <taxon>Bacillati</taxon>
        <taxon>Bacillota</taxon>
        <taxon>Bacilli</taxon>
        <taxon>Lactobacillales</taxon>
        <taxon>Lactobacillaceae</taxon>
        <taxon>Lacticaseibacillus</taxon>
    </lineage>
</organism>
<sequence length="56" mass="6390">MQENPDVVHFQLDQPMTQLTQTKKVPEATKALLIKVNNNNNHVQSYILDALLKAVF</sequence>
<dbReference type="Proteomes" id="UP000423274">
    <property type="component" value="Chromosome"/>
</dbReference>
<protein>
    <submittedName>
        <fullName evidence="1">Uncharacterized protein</fullName>
    </submittedName>
</protein>
<name>A0AAP9HHJ7_LACPA</name>
<evidence type="ECO:0000313" key="1">
    <source>
        <dbReference type="EMBL" id="QGV17949.1"/>
    </source>
</evidence>
<accession>A0AAP9HHJ7</accession>
<reference evidence="1 2" key="1">
    <citation type="submission" date="2017-08" db="EMBL/GenBank/DDBJ databases">
        <title>Genome sequence, comparative genomics and functional analysis of the highly adhesive Lactobacillus paracasei Kobulty strain.</title>
        <authorList>
            <person name="Koryszewska-Baginska A."/>
            <person name="Grynberg M."/>
            <person name="Aleksandrzak-Piekarczyk T."/>
        </authorList>
    </citation>
    <scope>NUCLEOTIDE SEQUENCE [LARGE SCALE GENOMIC DNA]</scope>
    <source>
        <strain evidence="1 2">IBB3423</strain>
    </source>
</reference>
<dbReference type="AlphaFoldDB" id="A0AAP9HHJ7"/>
<dbReference type="RefSeq" id="WP_003574805.1">
    <property type="nucleotide sequence ID" value="NZ_CAKMCE010000001.1"/>
</dbReference>
<evidence type="ECO:0000313" key="2">
    <source>
        <dbReference type="Proteomes" id="UP000423274"/>
    </source>
</evidence>
<proteinExistence type="predicted"/>
<gene>
    <name evidence="1" type="ORF">LCAKO_1424</name>
</gene>
<dbReference type="EMBL" id="CP022954">
    <property type="protein sequence ID" value="QGV17949.1"/>
    <property type="molecule type" value="Genomic_DNA"/>
</dbReference>